<proteinExistence type="predicted"/>
<accession>A0ABQ9XMQ3</accession>
<gene>
    <name evidence="1" type="ORF">BLNAU_12033</name>
</gene>
<evidence type="ECO:0000313" key="2">
    <source>
        <dbReference type="Proteomes" id="UP001281761"/>
    </source>
</evidence>
<protein>
    <submittedName>
        <fullName evidence="1">Uncharacterized protein</fullName>
    </submittedName>
</protein>
<organism evidence="1 2">
    <name type="scientific">Blattamonas nauphoetae</name>
    <dbReference type="NCBI Taxonomy" id="2049346"/>
    <lineage>
        <taxon>Eukaryota</taxon>
        <taxon>Metamonada</taxon>
        <taxon>Preaxostyla</taxon>
        <taxon>Oxymonadida</taxon>
        <taxon>Blattamonas</taxon>
    </lineage>
</organism>
<evidence type="ECO:0000313" key="1">
    <source>
        <dbReference type="EMBL" id="KAK2953044.1"/>
    </source>
</evidence>
<dbReference type="Proteomes" id="UP001281761">
    <property type="component" value="Unassembled WGS sequence"/>
</dbReference>
<reference evidence="1 2" key="1">
    <citation type="journal article" date="2022" name="bioRxiv">
        <title>Genomics of Preaxostyla Flagellates Illuminates Evolutionary Transitions and the Path Towards Mitochondrial Loss.</title>
        <authorList>
            <person name="Novak L.V.F."/>
            <person name="Treitli S.C."/>
            <person name="Pyrih J."/>
            <person name="Halakuc P."/>
            <person name="Pipaliya S.V."/>
            <person name="Vacek V."/>
            <person name="Brzon O."/>
            <person name="Soukal P."/>
            <person name="Eme L."/>
            <person name="Dacks J.B."/>
            <person name="Karnkowska A."/>
            <person name="Elias M."/>
            <person name="Hampl V."/>
        </authorList>
    </citation>
    <scope>NUCLEOTIDE SEQUENCE [LARGE SCALE GENOMIC DNA]</scope>
    <source>
        <strain evidence="1">NAU3</strain>
        <tissue evidence="1">Gut</tissue>
    </source>
</reference>
<sequence length="300" mass="33691">MKLQPILNDSLVRKAVKFLVYVTPMDEASADAFLSNFASSSDESLVNFVQSIVVLISSASQTITTAAMEMLDTLIQNCPAKVQLSLIKTDLIPQLMTTLHPLSLSFTEAVDINHYLSVIIRHSLWLATQKGLQQLALEDIDEPEAVHETILKHVLAPSEKYIWHFCVNRFSIVDGGQSCDFLRLVARLLRICPYYEPVTDFILHMPVILTIPSCLTFFESDDTIWTFNRKDSSSIGLSFSIPALRNPHPPTPLCLSLTTHTLPLPSASYHHIQIAHQPGQQVKEGRGTWTRWVNGEQKQK</sequence>
<keyword evidence="2" id="KW-1185">Reference proteome</keyword>
<dbReference type="EMBL" id="JARBJD010000096">
    <property type="protein sequence ID" value="KAK2953044.1"/>
    <property type="molecule type" value="Genomic_DNA"/>
</dbReference>
<name>A0ABQ9XMQ3_9EUKA</name>
<comment type="caution">
    <text evidence="1">The sequence shown here is derived from an EMBL/GenBank/DDBJ whole genome shotgun (WGS) entry which is preliminary data.</text>
</comment>